<reference evidence="2 3" key="1">
    <citation type="journal article" date="2023" name="Life. Sci Alliance">
        <title>Evolutionary insights into 3D genome organization and epigenetic landscape of Vigna mungo.</title>
        <authorList>
            <person name="Junaid A."/>
            <person name="Singh B."/>
            <person name="Bhatia S."/>
        </authorList>
    </citation>
    <scope>NUCLEOTIDE SEQUENCE [LARGE SCALE GENOMIC DNA]</scope>
    <source>
        <strain evidence="2">Urdbean</strain>
    </source>
</reference>
<feature type="region of interest" description="Disordered" evidence="1">
    <location>
        <begin position="45"/>
        <end position="108"/>
    </location>
</feature>
<organism evidence="2 3">
    <name type="scientific">Vigna mungo</name>
    <name type="common">Black gram</name>
    <name type="synonym">Phaseolus mungo</name>
    <dbReference type="NCBI Taxonomy" id="3915"/>
    <lineage>
        <taxon>Eukaryota</taxon>
        <taxon>Viridiplantae</taxon>
        <taxon>Streptophyta</taxon>
        <taxon>Embryophyta</taxon>
        <taxon>Tracheophyta</taxon>
        <taxon>Spermatophyta</taxon>
        <taxon>Magnoliopsida</taxon>
        <taxon>eudicotyledons</taxon>
        <taxon>Gunneridae</taxon>
        <taxon>Pentapetalae</taxon>
        <taxon>rosids</taxon>
        <taxon>fabids</taxon>
        <taxon>Fabales</taxon>
        <taxon>Fabaceae</taxon>
        <taxon>Papilionoideae</taxon>
        <taxon>50 kb inversion clade</taxon>
        <taxon>NPAAA clade</taxon>
        <taxon>indigoferoid/millettioid clade</taxon>
        <taxon>Phaseoleae</taxon>
        <taxon>Vigna</taxon>
    </lineage>
</organism>
<evidence type="ECO:0000313" key="3">
    <source>
        <dbReference type="Proteomes" id="UP001374535"/>
    </source>
</evidence>
<dbReference type="Proteomes" id="UP001374535">
    <property type="component" value="Chromosome 11"/>
</dbReference>
<evidence type="ECO:0000256" key="1">
    <source>
        <dbReference type="SAM" id="MobiDB-lite"/>
    </source>
</evidence>
<proteinExistence type="predicted"/>
<dbReference type="EMBL" id="CP144690">
    <property type="protein sequence ID" value="WVY91284.1"/>
    <property type="molecule type" value="Genomic_DNA"/>
</dbReference>
<protein>
    <submittedName>
        <fullName evidence="2">Uncharacterized protein</fullName>
    </submittedName>
</protein>
<gene>
    <name evidence="2" type="ORF">V8G54_036798</name>
</gene>
<accession>A0AAQ3MHF1</accession>
<keyword evidence="3" id="KW-1185">Reference proteome</keyword>
<name>A0AAQ3MHF1_VIGMU</name>
<sequence>MNPRGLQLYHSRNLPSPPADAPPTATAPLFPLNQPRRRWRTCHRPPSKLIAGHPLSSSSRFVPGLGFSPFERRRQLPETATTPPPRQPLPPSNRHQRLSPATMSSRSQFLSMRKKEAIVRRPVAATTTSSEPTTALPTPSVLSLPATTGATKIAAGHNVTPSHSLPRARRGNSPPLLFSQQPRIGAFNAVPAQVTADQDNAVVSLHRPRAPSQTTILILSHAPCFSET</sequence>
<feature type="compositionally biased region" description="Pro residues" evidence="1">
    <location>
        <begin position="82"/>
        <end position="91"/>
    </location>
</feature>
<dbReference type="AlphaFoldDB" id="A0AAQ3MHF1"/>
<feature type="region of interest" description="Disordered" evidence="1">
    <location>
        <begin position="1"/>
        <end position="31"/>
    </location>
</feature>
<evidence type="ECO:0000313" key="2">
    <source>
        <dbReference type="EMBL" id="WVY91284.1"/>
    </source>
</evidence>
<feature type="compositionally biased region" description="Low complexity" evidence="1">
    <location>
        <begin position="22"/>
        <end position="31"/>
    </location>
</feature>
<feature type="compositionally biased region" description="Polar residues" evidence="1">
    <location>
        <begin position="99"/>
        <end position="108"/>
    </location>
</feature>
<feature type="compositionally biased region" description="Low complexity" evidence="1">
    <location>
        <begin position="124"/>
        <end position="140"/>
    </location>
</feature>
<feature type="region of interest" description="Disordered" evidence="1">
    <location>
        <begin position="120"/>
        <end position="143"/>
    </location>
</feature>